<dbReference type="AlphaFoldDB" id="A3QCR5"/>
<evidence type="ECO:0000256" key="1">
    <source>
        <dbReference type="SAM" id="MobiDB-lite"/>
    </source>
</evidence>
<dbReference type="HOGENOM" id="CLU_016608_0_0_6"/>
<feature type="region of interest" description="Disordered" evidence="1">
    <location>
        <begin position="251"/>
        <end position="282"/>
    </location>
</feature>
<protein>
    <submittedName>
        <fullName evidence="2">Uncharacterized protein</fullName>
    </submittedName>
</protein>
<dbReference type="KEGG" id="slo:Shew_1394"/>
<gene>
    <name evidence="2" type="ordered locus">Shew_1394</name>
</gene>
<dbReference type="RefSeq" id="WP_011865195.1">
    <property type="nucleotide sequence ID" value="NC_009092.1"/>
</dbReference>
<dbReference type="eggNOG" id="ENOG5032RM7">
    <property type="taxonomic scope" value="Bacteria"/>
</dbReference>
<keyword evidence="3" id="KW-1185">Reference proteome</keyword>
<proteinExistence type="predicted"/>
<dbReference type="EMBL" id="CP000606">
    <property type="protein sequence ID" value="ABO23263.1"/>
    <property type="molecule type" value="Genomic_DNA"/>
</dbReference>
<feature type="compositionally biased region" description="Polar residues" evidence="1">
    <location>
        <begin position="267"/>
        <end position="282"/>
    </location>
</feature>
<feature type="region of interest" description="Disordered" evidence="1">
    <location>
        <begin position="413"/>
        <end position="432"/>
    </location>
</feature>
<evidence type="ECO:0000313" key="3">
    <source>
        <dbReference type="Proteomes" id="UP000001558"/>
    </source>
</evidence>
<dbReference type="Proteomes" id="UP000001558">
    <property type="component" value="Chromosome"/>
</dbReference>
<accession>A3QCR5</accession>
<name>A3QCR5_SHELP</name>
<organism evidence="2 3">
    <name type="scientific">Shewanella loihica (strain ATCC BAA-1088 / PV-4)</name>
    <dbReference type="NCBI Taxonomy" id="323850"/>
    <lineage>
        <taxon>Bacteria</taxon>
        <taxon>Pseudomonadati</taxon>
        <taxon>Pseudomonadota</taxon>
        <taxon>Gammaproteobacteria</taxon>
        <taxon>Alteromonadales</taxon>
        <taxon>Shewanellaceae</taxon>
        <taxon>Shewanella</taxon>
    </lineage>
</organism>
<dbReference type="STRING" id="323850.Shew_1394"/>
<dbReference type="OrthoDB" id="6272841at2"/>
<reference evidence="2 3" key="1">
    <citation type="submission" date="2007-03" db="EMBL/GenBank/DDBJ databases">
        <title>Complete sequence of Shewanella loihica PV-4.</title>
        <authorList>
            <consortium name="US DOE Joint Genome Institute"/>
            <person name="Copeland A."/>
            <person name="Lucas S."/>
            <person name="Lapidus A."/>
            <person name="Barry K."/>
            <person name="Detter J.C."/>
            <person name="Glavina del Rio T."/>
            <person name="Hammon N."/>
            <person name="Israni S."/>
            <person name="Dalin E."/>
            <person name="Tice H."/>
            <person name="Pitluck S."/>
            <person name="Chain P."/>
            <person name="Malfatti S."/>
            <person name="Shin M."/>
            <person name="Vergez L."/>
            <person name="Schmutz J."/>
            <person name="Larimer F."/>
            <person name="Land M."/>
            <person name="Hauser L."/>
            <person name="Kyrpides N."/>
            <person name="Mikhailova N."/>
            <person name="Romine M.F."/>
            <person name="Serres G."/>
            <person name="Fredrickson J."/>
            <person name="Tiedje J."/>
            <person name="Richardson P."/>
        </authorList>
    </citation>
    <scope>NUCLEOTIDE SEQUENCE [LARGE SCALE GENOMIC DNA]</scope>
    <source>
        <strain evidence="3">ATCC BAA-1088 / PV-4</strain>
    </source>
</reference>
<evidence type="ECO:0000313" key="2">
    <source>
        <dbReference type="EMBL" id="ABO23263.1"/>
    </source>
</evidence>
<sequence length="717" mass="76402">MSNSRIDMPAPAVSGGELLNQTDKAAQAKNIPIEVASTPQGDKLRLNHRELAITYQDSKDQQSLKQDAVRLTVLTQLSAAANSSSMLSATVQAHGEAIALPLPKGLVAYINANQISLAQLTNFANRPQGYPLGEVQITANQLFFSAQQLVRLPSPPIADGQYLAKITMDNGQLTLALTPKLAEVNLLLTPMGKEALLSNTSSPALYLSSQASQALISKPELASAYHQLINSLAKTSLTPESLNGLIRELTTPKGAGEPRPGLMPNKAASNQVPANQSPSNQVPAIKASTNQQISQIPLQTAQNNDMAAMTFRSLTGKSLASSLTSVAAVEPKSTQTQQLKDIAQINQSQLFQRVSAMVTGIRLDANDQLVRHAMLQSISQATSGEQGNAKASSQLQSSPAALAQLAALGKQEGQISPRGIAPQSADMSQTTQSAALNAKGLNSMELNHRGLNLALGQLADKAMPAAKGAQGRNLLQLMQQLLPLAFPKPLTELASPSSLKQELFDSLIGIAAPATPVSSLANITSHAGTIGVLFQLLLGRQVKTQAGGKATSQVQTLQQLASNSQLLGLLEKSGGLESLGKLVSNLSLYQQASSDTPQSTNWYFTLPYMIEHRHEELEGHFSQEAQEKNASPHWRLQLKFNLSQAGLLINADVKDGRLNLGFTSEDQSLLDSIEQRLMGLEQKIQAIGLTPNKIRTQVSQVPASLLPGEHYLVKIKA</sequence>